<evidence type="ECO:0000256" key="1">
    <source>
        <dbReference type="ARBA" id="ARBA00004651"/>
    </source>
</evidence>
<accession>A0A545T517</accession>
<evidence type="ECO:0000256" key="5">
    <source>
        <dbReference type="ARBA" id="ARBA00023136"/>
    </source>
</evidence>
<feature type="domain" description="MacB-like periplasmic core" evidence="9">
    <location>
        <begin position="21"/>
        <end position="234"/>
    </location>
</feature>
<evidence type="ECO:0000259" key="9">
    <source>
        <dbReference type="Pfam" id="PF12704"/>
    </source>
</evidence>
<evidence type="ECO:0000256" key="2">
    <source>
        <dbReference type="ARBA" id="ARBA00022475"/>
    </source>
</evidence>
<dbReference type="AlphaFoldDB" id="A0A545T517"/>
<evidence type="ECO:0000313" key="11">
    <source>
        <dbReference type="Proteomes" id="UP000317839"/>
    </source>
</evidence>
<feature type="transmembrane region" description="Helical" evidence="7">
    <location>
        <begin position="768"/>
        <end position="793"/>
    </location>
</feature>
<gene>
    <name evidence="10" type="ORF">FLL45_19010</name>
</gene>
<evidence type="ECO:0000256" key="3">
    <source>
        <dbReference type="ARBA" id="ARBA00022692"/>
    </source>
</evidence>
<feature type="transmembrane region" description="Helical" evidence="7">
    <location>
        <begin position="687"/>
        <end position="707"/>
    </location>
</feature>
<dbReference type="RefSeq" id="WP_142943639.1">
    <property type="nucleotide sequence ID" value="NZ_VIKR01000005.1"/>
</dbReference>
<comment type="subcellular location">
    <subcellularLocation>
        <location evidence="1">Cell membrane</location>
        <topology evidence="1">Multi-pass membrane protein</topology>
    </subcellularLocation>
</comment>
<keyword evidence="5 7" id="KW-0472">Membrane</keyword>
<proteinExistence type="inferred from homology"/>
<keyword evidence="2" id="KW-1003">Cell membrane</keyword>
<dbReference type="Pfam" id="PF12704">
    <property type="entry name" value="MacB_PCD"/>
    <property type="match status" value="2"/>
</dbReference>
<dbReference type="GO" id="GO:0005886">
    <property type="term" value="C:plasma membrane"/>
    <property type="evidence" value="ECO:0007669"/>
    <property type="project" value="UniProtKB-SubCell"/>
</dbReference>
<reference evidence="10 11" key="1">
    <citation type="submission" date="2019-06" db="EMBL/GenBank/DDBJ databases">
        <title>Draft genome of Aliikangiella marina GYP-15.</title>
        <authorList>
            <person name="Wang G."/>
        </authorList>
    </citation>
    <scope>NUCLEOTIDE SEQUENCE [LARGE SCALE GENOMIC DNA]</scope>
    <source>
        <strain evidence="10 11">GYP-15</strain>
    </source>
</reference>
<dbReference type="InterPro" id="IPR003838">
    <property type="entry name" value="ABC3_permease_C"/>
</dbReference>
<dbReference type="PANTHER" id="PTHR30572:SF4">
    <property type="entry name" value="ABC TRANSPORTER PERMEASE YTRF"/>
    <property type="match status" value="1"/>
</dbReference>
<feature type="transmembrane region" description="Helical" evidence="7">
    <location>
        <begin position="322"/>
        <end position="344"/>
    </location>
</feature>
<organism evidence="10 11">
    <name type="scientific">Aliikangiella marina</name>
    <dbReference type="NCBI Taxonomy" id="1712262"/>
    <lineage>
        <taxon>Bacteria</taxon>
        <taxon>Pseudomonadati</taxon>
        <taxon>Pseudomonadota</taxon>
        <taxon>Gammaproteobacteria</taxon>
        <taxon>Oceanospirillales</taxon>
        <taxon>Pleioneaceae</taxon>
        <taxon>Aliikangiella</taxon>
    </lineage>
</organism>
<comment type="caution">
    <text evidence="10">The sequence shown here is derived from an EMBL/GenBank/DDBJ whole genome shotgun (WGS) entry which is preliminary data.</text>
</comment>
<feature type="transmembrane region" description="Helical" evidence="7">
    <location>
        <begin position="269"/>
        <end position="294"/>
    </location>
</feature>
<protein>
    <submittedName>
        <fullName evidence="10">FtsX-like permease family protein</fullName>
    </submittedName>
</protein>
<feature type="transmembrane region" description="Helical" evidence="7">
    <location>
        <begin position="20"/>
        <end position="42"/>
    </location>
</feature>
<dbReference type="Pfam" id="PF02687">
    <property type="entry name" value="FtsX"/>
    <property type="match status" value="2"/>
</dbReference>
<keyword evidence="4 7" id="KW-1133">Transmembrane helix</keyword>
<evidence type="ECO:0000256" key="6">
    <source>
        <dbReference type="ARBA" id="ARBA00038076"/>
    </source>
</evidence>
<dbReference type="PANTHER" id="PTHR30572">
    <property type="entry name" value="MEMBRANE COMPONENT OF TRANSPORTER-RELATED"/>
    <property type="match status" value="1"/>
</dbReference>
<keyword evidence="3 7" id="KW-0812">Transmembrane</keyword>
<comment type="similarity">
    <text evidence="6">Belongs to the ABC-4 integral membrane protein family.</text>
</comment>
<dbReference type="EMBL" id="VIKR01000005">
    <property type="protein sequence ID" value="TQV72309.1"/>
    <property type="molecule type" value="Genomic_DNA"/>
</dbReference>
<feature type="domain" description="ABC3 transporter permease C-terminal" evidence="8">
    <location>
        <begin position="690"/>
        <end position="803"/>
    </location>
</feature>
<dbReference type="NCBIfam" id="TIGR03434">
    <property type="entry name" value="ADOP"/>
    <property type="match status" value="1"/>
</dbReference>
<evidence type="ECO:0000256" key="4">
    <source>
        <dbReference type="ARBA" id="ARBA00022989"/>
    </source>
</evidence>
<dbReference type="InterPro" id="IPR025857">
    <property type="entry name" value="MacB_PCD"/>
</dbReference>
<evidence type="ECO:0000259" key="8">
    <source>
        <dbReference type="Pfam" id="PF02687"/>
    </source>
</evidence>
<keyword evidence="11" id="KW-1185">Reference proteome</keyword>
<feature type="transmembrane region" description="Helical" evidence="7">
    <location>
        <begin position="421"/>
        <end position="446"/>
    </location>
</feature>
<feature type="transmembrane region" description="Helical" evidence="7">
    <location>
        <begin position="743"/>
        <end position="762"/>
    </location>
</feature>
<evidence type="ECO:0000313" key="10">
    <source>
        <dbReference type="EMBL" id="TQV72309.1"/>
    </source>
</evidence>
<feature type="transmembrane region" description="Helical" evidence="7">
    <location>
        <begin position="370"/>
        <end position="392"/>
    </location>
</feature>
<evidence type="ECO:0000256" key="7">
    <source>
        <dbReference type="SAM" id="Phobius"/>
    </source>
</evidence>
<dbReference type="OrthoDB" id="9770036at2"/>
<dbReference type="InterPro" id="IPR050250">
    <property type="entry name" value="Macrolide_Exporter_MacB"/>
</dbReference>
<dbReference type="GO" id="GO:0022857">
    <property type="term" value="F:transmembrane transporter activity"/>
    <property type="evidence" value="ECO:0007669"/>
    <property type="project" value="TreeGrafter"/>
</dbReference>
<feature type="domain" description="ABC3 transporter permease C-terminal" evidence="8">
    <location>
        <begin position="276"/>
        <end position="393"/>
    </location>
</feature>
<dbReference type="InterPro" id="IPR017800">
    <property type="entry name" value="ADOP"/>
</dbReference>
<feature type="domain" description="MacB-like periplasmic core" evidence="9">
    <location>
        <begin position="434"/>
        <end position="639"/>
    </location>
</feature>
<sequence length="810" mass="88873">MLNFQDFKYAIRLLSKRPGFTALTISVMAVGLGLSIYLFSFLNTMAFKPLPFKDAENLIIMDSKVNGMLYNGGSLDLHDYHEIRTNLKGIAEFSAVDETSANVSGRDGARRYNAALMETNMFQITRTQPLMGRSFTETENQVGAENVAVIGYDMWRNHFGGDPEVLSQSVRVNGVTTKIIGVMPEGYFFPRNAEIWMPARQDATQMQRGEGGSYTGLAHLAPGTTLADINRQLEVIMKRLEERYPKTNNGQSAYATTFPMSTMGNGGNAFLAAMYIVAILLLILASINVGNLLLSRAIERSKETAIRVALGAPRSRLIGQMLWESIIICSVGGIIGLLVAAWGLEVTESITATFTDDKPFFWWKFGVDSFTIKIFFVFVIGTILVTGLLPAWKNSGADFNSVLRDGTRGALGKKSGRLNRLLVMSEVFLSLTVLIAASVMVVGTYIATNADYGADTDDVLTARVRLTQAQYDTPEKRAQFVEVLESRLQNTVGISKVSISSDLPGEYAWRPTVAIEGKEYVDEKSFPRATYIATSHNALKNLGVELRQGRYFDSSDKGLDKSTVVVTESFVERHFDSESPIGKRIRIVEVDGETPRWLTIVGVVEHTIQGQSFSPVRRDPSVFRPISQAPRLNLIVAMKLTAEQTVAIRSLRKTLESIDSDLPAYLIKPYQTMIDRNTAGIGFASKIFLMFAIVAVILASSGIYGVMSNTVVQRTQEIGVKRALGASDEKVTREFLWKGAKQFIWGGIPGLLAGGGLGFMLGQLMATGVVALGSISIVIVVIIGSVVLFATYLPTKKALQLEPSEALRYE</sequence>
<dbReference type="Proteomes" id="UP000317839">
    <property type="component" value="Unassembled WGS sequence"/>
</dbReference>
<name>A0A545T517_9GAMM</name>